<keyword evidence="7" id="KW-0206">Cytoskeleton</keyword>
<feature type="compositionally biased region" description="Basic and acidic residues" evidence="11">
    <location>
        <begin position="152"/>
        <end position="168"/>
    </location>
</feature>
<evidence type="ECO:0000256" key="2">
    <source>
        <dbReference type="ARBA" id="ARBA00006875"/>
    </source>
</evidence>
<evidence type="ECO:0000256" key="4">
    <source>
        <dbReference type="ARBA" id="ARBA00022846"/>
    </source>
</evidence>
<evidence type="ECO:0000256" key="1">
    <source>
        <dbReference type="ARBA" id="ARBA00004611"/>
    </source>
</evidence>
<feature type="coiled-coil region" evidence="10">
    <location>
        <begin position="287"/>
        <end position="355"/>
    </location>
</feature>
<sequence length="385" mass="46534">MSSVAPDTPAVALTATMSSARPLDTTTKKRLFMMQRAERLRDPKQRQMGIDKQALDDQVREKEALRRLEQERNEFFDRQALLMDRHAQALQKEVNEIRTGREKDMQDYRETYQKKQMRREWDLNDPKWKAKDLPARVGDDDPRNGVSSLQKFEGEDLDFKNRRREQQHQQRNWAQQQVEEKLAKKWMEQEANNAFDERNEEVNRRIYDVEQNIAEQRRLARQNQSDFNRALAEQKRREAIRDKEEDTRKGMEEIRYHLEGDFLNETETMVSELGKKVKAERYKGMTAEEKEKLYRDQAAQREAMQRRRLLEVEEEKHWGQQENLQLRMANALERQRERERRAEREELANEQLKQKEAADIRRKQLDELYTNAVDEDYFKHWDLCM</sequence>
<evidence type="ECO:0000313" key="12">
    <source>
        <dbReference type="EMBL" id="RNF27198.1"/>
    </source>
</evidence>
<comment type="subcellular location">
    <subcellularLocation>
        <location evidence="1">Cytoplasm</location>
        <location evidence="1">Cytoskeleton</location>
        <location evidence="1">Flagellum axoneme</location>
    </subcellularLocation>
</comment>
<keyword evidence="4 12" id="KW-0282">Flagellum</keyword>
<reference evidence="12 13" key="1">
    <citation type="journal article" date="2018" name="BMC Genomics">
        <title>Genomic comparison of Trypanosoma conorhini and Trypanosoma rangeli to Trypanosoma cruzi strains of high and low virulence.</title>
        <authorList>
            <person name="Bradwell K.R."/>
            <person name="Koparde V.N."/>
            <person name="Matveyev A.V."/>
            <person name="Serrano M.G."/>
            <person name="Alves J.M."/>
            <person name="Parikh H."/>
            <person name="Huang B."/>
            <person name="Lee V."/>
            <person name="Espinosa-Alvarez O."/>
            <person name="Ortiz P.A."/>
            <person name="Costa-Martins A.G."/>
            <person name="Teixeira M.M."/>
            <person name="Buck G.A."/>
        </authorList>
    </citation>
    <scope>NUCLEOTIDE SEQUENCE [LARGE SCALE GENOMIC DNA]</scope>
    <source>
        <strain evidence="12 13">025E</strain>
    </source>
</reference>
<evidence type="ECO:0000313" key="13">
    <source>
        <dbReference type="Proteomes" id="UP000284403"/>
    </source>
</evidence>
<keyword evidence="3" id="KW-0963">Cytoplasm</keyword>
<dbReference type="Pfam" id="PF05914">
    <property type="entry name" value="RIB43A"/>
    <property type="match status" value="1"/>
</dbReference>
<dbReference type="EMBL" id="MKKU01000013">
    <property type="protein sequence ID" value="RNF27198.1"/>
    <property type="molecule type" value="Genomic_DNA"/>
</dbReference>
<dbReference type="AlphaFoldDB" id="A0A422QB60"/>
<comment type="similarity">
    <text evidence="2">Belongs to the RIB43A family.</text>
</comment>
<name>A0A422QB60_9TRYP</name>
<dbReference type="RefSeq" id="XP_029232404.1">
    <property type="nucleotide sequence ID" value="XM_029367512.1"/>
</dbReference>
<evidence type="ECO:0000256" key="8">
    <source>
        <dbReference type="ARBA" id="ARBA00023273"/>
    </source>
</evidence>
<feature type="region of interest" description="Disordered" evidence="11">
    <location>
        <begin position="132"/>
        <end position="176"/>
    </location>
</feature>
<evidence type="ECO:0000256" key="6">
    <source>
        <dbReference type="ARBA" id="ARBA00023069"/>
    </source>
</evidence>
<dbReference type="Proteomes" id="UP000284403">
    <property type="component" value="Unassembled WGS sequence"/>
</dbReference>
<protein>
    <submittedName>
        <fullName evidence="12">Flagellar protofilament ribbon protein</fullName>
    </submittedName>
</protein>
<evidence type="ECO:0000256" key="5">
    <source>
        <dbReference type="ARBA" id="ARBA00023054"/>
    </source>
</evidence>
<keyword evidence="6" id="KW-0969">Cilium</keyword>
<evidence type="ECO:0000256" key="10">
    <source>
        <dbReference type="SAM" id="Coils"/>
    </source>
</evidence>
<comment type="caution">
    <text evidence="12">The sequence shown here is derived from an EMBL/GenBank/DDBJ whole genome shotgun (WGS) entry which is preliminary data.</text>
</comment>
<evidence type="ECO:0000256" key="3">
    <source>
        <dbReference type="ARBA" id="ARBA00022490"/>
    </source>
</evidence>
<comment type="subunit">
    <text evidence="9">Microtubule inner protein component of sperm flagellar doublet microtubules.</text>
</comment>
<proteinExistence type="inferred from homology"/>
<gene>
    <name evidence="12" type="ORF">Tco025E_00572</name>
</gene>
<evidence type="ECO:0000256" key="11">
    <source>
        <dbReference type="SAM" id="MobiDB-lite"/>
    </source>
</evidence>
<keyword evidence="8" id="KW-0966">Cell projection</keyword>
<keyword evidence="13" id="KW-1185">Reference proteome</keyword>
<dbReference type="OrthoDB" id="429119at2759"/>
<feature type="compositionally biased region" description="Basic and acidic residues" evidence="11">
    <location>
        <begin position="132"/>
        <end position="143"/>
    </location>
</feature>
<organism evidence="12 13">
    <name type="scientific">Trypanosoma conorhini</name>
    <dbReference type="NCBI Taxonomy" id="83891"/>
    <lineage>
        <taxon>Eukaryota</taxon>
        <taxon>Discoba</taxon>
        <taxon>Euglenozoa</taxon>
        <taxon>Kinetoplastea</taxon>
        <taxon>Metakinetoplastina</taxon>
        <taxon>Trypanosomatida</taxon>
        <taxon>Trypanosomatidae</taxon>
        <taxon>Trypanosoma</taxon>
    </lineage>
</organism>
<keyword evidence="5 10" id="KW-0175">Coiled coil</keyword>
<dbReference type="PANTHER" id="PTHR14517:SF6">
    <property type="entry name" value="RE41410P"/>
    <property type="match status" value="1"/>
</dbReference>
<dbReference type="InterPro" id="IPR008805">
    <property type="entry name" value="RIB43A"/>
</dbReference>
<accession>A0A422QB60</accession>
<dbReference type="GeneID" id="40314183"/>
<dbReference type="PANTHER" id="PTHR14517">
    <property type="entry name" value="RIB43A-RELATED"/>
    <property type="match status" value="1"/>
</dbReference>
<evidence type="ECO:0000256" key="9">
    <source>
        <dbReference type="ARBA" id="ARBA00046435"/>
    </source>
</evidence>
<evidence type="ECO:0000256" key="7">
    <source>
        <dbReference type="ARBA" id="ARBA00023212"/>
    </source>
</evidence>